<organism evidence="1 2">
    <name type="scientific">Klugiella xanthotipulae</name>
    <dbReference type="NCBI Taxonomy" id="244735"/>
    <lineage>
        <taxon>Bacteria</taxon>
        <taxon>Bacillati</taxon>
        <taxon>Actinomycetota</taxon>
        <taxon>Actinomycetes</taxon>
        <taxon>Micrococcales</taxon>
        <taxon>Microbacteriaceae</taxon>
        <taxon>Klugiella</taxon>
    </lineage>
</organism>
<comment type="caution">
    <text evidence="1">The sequence shown here is derived from an EMBL/GenBank/DDBJ whole genome shotgun (WGS) entry which is preliminary data.</text>
</comment>
<protein>
    <submittedName>
        <fullName evidence="1">Uncharacterized protein</fullName>
    </submittedName>
</protein>
<dbReference type="Proteomes" id="UP000318331">
    <property type="component" value="Unassembled WGS sequence"/>
</dbReference>
<gene>
    <name evidence="1" type="ORF">FB466_1355</name>
</gene>
<sequence>MRVEGALPAATDIRSGAGFLTRVPQVETTGLTGVTARVD</sequence>
<evidence type="ECO:0000313" key="2">
    <source>
        <dbReference type="Proteomes" id="UP000318331"/>
    </source>
</evidence>
<proteinExistence type="predicted"/>
<dbReference type="AlphaFoldDB" id="A0A543HXN9"/>
<name>A0A543HXN9_9MICO</name>
<keyword evidence="2" id="KW-1185">Reference proteome</keyword>
<dbReference type="EMBL" id="VFPN01000002">
    <property type="protein sequence ID" value="TQM63106.1"/>
    <property type="molecule type" value="Genomic_DNA"/>
</dbReference>
<reference evidence="1 2" key="1">
    <citation type="submission" date="2019-06" db="EMBL/GenBank/DDBJ databases">
        <title>Sequencing the genomes of 1000 actinobacteria strains.</title>
        <authorList>
            <person name="Klenk H.-P."/>
        </authorList>
    </citation>
    <scope>NUCLEOTIDE SEQUENCE [LARGE SCALE GENOMIC DNA]</scope>
    <source>
        <strain evidence="1 2">DSM 18031</strain>
    </source>
</reference>
<evidence type="ECO:0000313" key="1">
    <source>
        <dbReference type="EMBL" id="TQM63106.1"/>
    </source>
</evidence>
<accession>A0A543HXN9</accession>